<dbReference type="InParanoid" id="A0A7M7NJH7"/>
<keyword evidence="2" id="KW-0472">Membrane</keyword>
<reference evidence="4" key="1">
    <citation type="submission" date="2015-02" db="EMBL/GenBank/DDBJ databases">
        <title>Genome sequencing for Strongylocentrotus purpuratus.</title>
        <authorList>
            <person name="Murali S."/>
            <person name="Liu Y."/>
            <person name="Vee V."/>
            <person name="English A."/>
            <person name="Wang M."/>
            <person name="Skinner E."/>
            <person name="Han Y."/>
            <person name="Muzny D.M."/>
            <person name="Worley K.C."/>
            <person name="Gibbs R.A."/>
        </authorList>
    </citation>
    <scope>NUCLEOTIDE SEQUENCE</scope>
</reference>
<feature type="transmembrane region" description="Helical" evidence="2">
    <location>
        <begin position="289"/>
        <end position="311"/>
    </location>
</feature>
<dbReference type="InterPro" id="IPR036259">
    <property type="entry name" value="MFS_trans_sf"/>
</dbReference>
<dbReference type="EnsemblMetazoa" id="XM_030981356">
    <property type="protein sequence ID" value="XP_030837216"/>
    <property type="gene ID" value="LOC589138"/>
</dbReference>
<dbReference type="Pfam" id="PF07690">
    <property type="entry name" value="MFS_1"/>
    <property type="match status" value="1"/>
</dbReference>
<dbReference type="GO" id="GO:0005886">
    <property type="term" value="C:plasma membrane"/>
    <property type="evidence" value="ECO:0000318"/>
    <property type="project" value="GO_Central"/>
</dbReference>
<dbReference type="PANTHER" id="PTHR11360">
    <property type="entry name" value="MONOCARBOXYLATE TRANSPORTER"/>
    <property type="match status" value="1"/>
</dbReference>
<dbReference type="InterPro" id="IPR011701">
    <property type="entry name" value="MFS"/>
</dbReference>
<dbReference type="OMA" id="HASCKKE"/>
<feature type="region of interest" description="Disordered" evidence="1">
    <location>
        <begin position="95"/>
        <end position="117"/>
    </location>
</feature>
<feature type="transmembrane region" description="Helical" evidence="2">
    <location>
        <begin position="323"/>
        <end position="343"/>
    </location>
</feature>
<dbReference type="Proteomes" id="UP000007110">
    <property type="component" value="Unassembled WGS sequence"/>
</dbReference>
<dbReference type="SUPFAM" id="SSF103473">
    <property type="entry name" value="MFS general substrate transporter"/>
    <property type="match status" value="1"/>
</dbReference>
<feature type="compositionally biased region" description="Polar residues" evidence="1">
    <location>
        <begin position="98"/>
        <end position="109"/>
    </location>
</feature>
<dbReference type="Gene3D" id="1.20.1250.20">
    <property type="entry name" value="MFS general substrate transporter like domains"/>
    <property type="match status" value="1"/>
</dbReference>
<keyword evidence="2" id="KW-1133">Transmembrane helix</keyword>
<evidence type="ECO:0008006" key="5">
    <source>
        <dbReference type="Google" id="ProtNLM"/>
    </source>
</evidence>
<proteinExistence type="predicted"/>
<feature type="transmembrane region" description="Helical" evidence="2">
    <location>
        <begin position="252"/>
        <end position="277"/>
    </location>
</feature>
<keyword evidence="2" id="KW-0812">Transmembrane</keyword>
<evidence type="ECO:0000256" key="2">
    <source>
        <dbReference type="SAM" id="Phobius"/>
    </source>
</evidence>
<dbReference type="OrthoDB" id="2213137at2759"/>
<protein>
    <recommendedName>
        <fullName evidence="5">Major facilitator superfamily (MFS) profile domain-containing protein</fullName>
    </recommendedName>
</protein>
<evidence type="ECO:0000313" key="4">
    <source>
        <dbReference type="Proteomes" id="UP000007110"/>
    </source>
</evidence>
<dbReference type="PANTHER" id="PTHR11360:SF303">
    <property type="entry name" value="MAJOR FACILITATOR SUPERFAMILY (MFS) PROFILE DOMAIN-CONTAINING PROTEIN"/>
    <property type="match status" value="1"/>
</dbReference>
<keyword evidence="4" id="KW-1185">Reference proteome</keyword>
<reference evidence="3" key="2">
    <citation type="submission" date="2021-01" db="UniProtKB">
        <authorList>
            <consortium name="EnsemblMetazoa"/>
        </authorList>
    </citation>
    <scope>IDENTIFICATION</scope>
</reference>
<dbReference type="GO" id="GO:0008028">
    <property type="term" value="F:monocarboxylic acid transmembrane transporter activity"/>
    <property type="evidence" value="ECO:0000318"/>
    <property type="project" value="GO_Central"/>
</dbReference>
<dbReference type="GeneID" id="589138"/>
<name>A0A7M7NJH7_STRPU</name>
<evidence type="ECO:0000313" key="3">
    <source>
        <dbReference type="EnsemblMetazoa" id="XP_030837216"/>
    </source>
</evidence>
<feature type="transmembrane region" description="Helical" evidence="2">
    <location>
        <begin position="165"/>
        <end position="187"/>
    </location>
</feature>
<dbReference type="AlphaFoldDB" id="A0A7M7NJH7"/>
<feature type="transmembrane region" description="Helical" evidence="2">
    <location>
        <begin position="199"/>
        <end position="219"/>
    </location>
</feature>
<feature type="transmembrane region" description="Helical" evidence="2">
    <location>
        <begin position="46"/>
        <end position="66"/>
    </location>
</feature>
<organism evidence="3 4">
    <name type="scientific">Strongylocentrotus purpuratus</name>
    <name type="common">Purple sea urchin</name>
    <dbReference type="NCBI Taxonomy" id="7668"/>
    <lineage>
        <taxon>Eukaryota</taxon>
        <taxon>Metazoa</taxon>
        <taxon>Echinodermata</taxon>
        <taxon>Eleutherozoa</taxon>
        <taxon>Echinozoa</taxon>
        <taxon>Echinoidea</taxon>
        <taxon>Euechinoidea</taxon>
        <taxon>Echinacea</taxon>
        <taxon>Camarodonta</taxon>
        <taxon>Echinidea</taxon>
        <taxon>Strongylocentrotidae</taxon>
        <taxon>Strongylocentrotus</taxon>
    </lineage>
</organism>
<sequence>MVLRMCEEVVDGFALAYGIVNAGTAVGMMVLPIFTEFLHRTYGWRGTVAILGAICLHTSILVLWMGEPAAKDGVDSQDVRRQPEEHISAVTLNEEHNVSSGSDVEQSPSEHLLDRGTGSSLDRTQVRLESLQYVCSKLCSNITGCLHETWKHFGLSILTELPYTLVLNAGFLVISLVNTAWVIYLIPHGVSKGFPLSQAVFLALYGSIGQCIGRVVQGLLVDRNWVTSVELTIICSIVGAFTLCLDPLFHNLEIICTLAFIGGLVNGARVSITVVIVKQFIPRERFKHGYSLNCLFFGIGEPLGGIVAGYVANAFSFDIAYEVLGSFEILLSIAMITTNYFIIRTDTATDDIW</sequence>
<evidence type="ECO:0000256" key="1">
    <source>
        <dbReference type="SAM" id="MobiDB-lite"/>
    </source>
</evidence>
<dbReference type="KEGG" id="spu:589138"/>
<dbReference type="RefSeq" id="XP_030837216.1">
    <property type="nucleotide sequence ID" value="XM_030981356.1"/>
</dbReference>
<feature type="transmembrane region" description="Helical" evidence="2">
    <location>
        <begin position="12"/>
        <end position="34"/>
    </location>
</feature>
<accession>A0A7M7NJH7</accession>
<dbReference type="InterPro" id="IPR050327">
    <property type="entry name" value="Proton-linked_MCT"/>
</dbReference>
<feature type="transmembrane region" description="Helical" evidence="2">
    <location>
        <begin position="225"/>
        <end position="245"/>
    </location>
</feature>